<dbReference type="EMBL" id="BARS01043269">
    <property type="protein sequence ID" value="GAG37840.1"/>
    <property type="molecule type" value="Genomic_DNA"/>
</dbReference>
<gene>
    <name evidence="2" type="ORF">S01H1_65535</name>
</gene>
<sequence length="69" mass="7787">QIYPEETLQEFFNWQLCLERGQTEDVLRAKGVPTPQSHPDTHRHSNTDSPAGSQHYSHLRTSSVVATGL</sequence>
<accession>X0X484</accession>
<protein>
    <submittedName>
        <fullName evidence="2">Uncharacterized protein</fullName>
    </submittedName>
</protein>
<organism evidence="2">
    <name type="scientific">marine sediment metagenome</name>
    <dbReference type="NCBI Taxonomy" id="412755"/>
    <lineage>
        <taxon>unclassified sequences</taxon>
        <taxon>metagenomes</taxon>
        <taxon>ecological metagenomes</taxon>
    </lineage>
</organism>
<reference evidence="2" key="1">
    <citation type="journal article" date="2014" name="Front. Microbiol.">
        <title>High frequency of phylogenetically diverse reductive dehalogenase-homologous genes in deep subseafloor sedimentary metagenomes.</title>
        <authorList>
            <person name="Kawai M."/>
            <person name="Futagami T."/>
            <person name="Toyoda A."/>
            <person name="Takaki Y."/>
            <person name="Nishi S."/>
            <person name="Hori S."/>
            <person name="Arai W."/>
            <person name="Tsubouchi T."/>
            <person name="Morono Y."/>
            <person name="Uchiyama I."/>
            <person name="Ito T."/>
            <person name="Fujiyama A."/>
            <person name="Inagaki F."/>
            <person name="Takami H."/>
        </authorList>
    </citation>
    <scope>NUCLEOTIDE SEQUENCE</scope>
    <source>
        <strain evidence="2">Expedition CK06-06</strain>
    </source>
</reference>
<dbReference type="AlphaFoldDB" id="X0X484"/>
<feature type="region of interest" description="Disordered" evidence="1">
    <location>
        <begin position="28"/>
        <end position="69"/>
    </location>
</feature>
<name>X0X484_9ZZZZ</name>
<feature type="non-terminal residue" evidence="2">
    <location>
        <position position="1"/>
    </location>
</feature>
<feature type="compositionally biased region" description="Polar residues" evidence="1">
    <location>
        <begin position="47"/>
        <end position="69"/>
    </location>
</feature>
<evidence type="ECO:0000313" key="2">
    <source>
        <dbReference type="EMBL" id="GAG37840.1"/>
    </source>
</evidence>
<comment type="caution">
    <text evidence="2">The sequence shown here is derived from an EMBL/GenBank/DDBJ whole genome shotgun (WGS) entry which is preliminary data.</text>
</comment>
<proteinExistence type="predicted"/>
<evidence type="ECO:0000256" key="1">
    <source>
        <dbReference type="SAM" id="MobiDB-lite"/>
    </source>
</evidence>